<dbReference type="GO" id="GO:0001181">
    <property type="term" value="F:RNA polymerase I general transcription initiation factor activity"/>
    <property type="evidence" value="ECO:0007669"/>
    <property type="project" value="TreeGrafter"/>
</dbReference>
<dbReference type="GO" id="GO:0006361">
    <property type="term" value="P:transcription initiation at RNA polymerase I promoter"/>
    <property type="evidence" value="ECO:0007669"/>
    <property type="project" value="TreeGrafter"/>
</dbReference>
<dbReference type="CDD" id="cd00167">
    <property type="entry name" value="SANT"/>
    <property type="match status" value="1"/>
</dbReference>
<dbReference type="STRING" id="48697.A0A101MK76"/>
<feature type="region of interest" description="Disordered" evidence="1">
    <location>
        <begin position="547"/>
        <end position="566"/>
    </location>
</feature>
<sequence>MSDSASAYEPDDDPESESDFEQPEPESDFERTRSSRERSPTPNEDLNEYDYYRDPSFDGVGRKIGEALMARAPQMRGSLTFLRAYSHLIVQNEEIIEYTSLRELDNPYQVSQHGSMVWTPTEKEVFFNALDRKGKSGIKEIAAAVGTKSELEVMEYIRFLHKALAAQYASDVHLERMPVLSDVAAATELSQECCGLLEEYADVLSLKESLVEARAGKQQHGDNWILTQPSAQALADGDNDGVRGALRLAADFLNLPYCIRLSYVLFMNFGGSQAENNWWNLAKRKDVITAYGHTPSMTADTAVDFYSLAVSVTRRLVQSSLFFAMSRLRSSNRSGNDRKGYVRTQDVRAAIEVLNMKHRRPNFVDIARRNETVLEDINNRKGWVPTLFTYEEAEEIIDRHEWTRYRKEGTMYNGNDEDDSEDDSTIDDEIEMHKGTGTDDDIEVEVNNREAEPEPPLESESEPEPEPELESEPEFEPESDPDSELGDFDPHPLPTREPSEISAPVVLPDELEKDPEEEEADIADQNASHREEANFLTLMYQPVPPVLNEPMKAEEPEDETKQLPERRIREDISNWRDRTVYRSEWEEYGYDFADLKEDMEMPPLKRPRYNEPAVALSAPVVSGEDAIIDGEDDGNGSQQGENPPMAKESWMEFDETRSKYGQPGDLQGPE</sequence>
<dbReference type="InterPro" id="IPR001005">
    <property type="entry name" value="SANT/Myb"/>
</dbReference>
<evidence type="ECO:0000313" key="3">
    <source>
        <dbReference type="Proteomes" id="UP000055045"/>
    </source>
</evidence>
<dbReference type="EMBL" id="LLXE01000112">
    <property type="protein sequence ID" value="KUM62057.1"/>
    <property type="molecule type" value="Genomic_DNA"/>
</dbReference>
<dbReference type="PANTHER" id="PTHR28079:SF1">
    <property type="entry name" value="RNA POLYMERASE I-SPECIFIC TRANSCRIPTION INITIATION FACTOR RRN5"/>
    <property type="match status" value="1"/>
</dbReference>
<evidence type="ECO:0008006" key="4">
    <source>
        <dbReference type="Google" id="ProtNLM"/>
    </source>
</evidence>
<evidence type="ECO:0000256" key="1">
    <source>
        <dbReference type="SAM" id="MobiDB-lite"/>
    </source>
</evidence>
<feature type="compositionally biased region" description="Basic and acidic residues" evidence="1">
    <location>
        <begin position="28"/>
        <end position="39"/>
    </location>
</feature>
<feature type="region of interest" description="Disordered" evidence="1">
    <location>
        <begin position="624"/>
        <end position="670"/>
    </location>
</feature>
<feature type="compositionally biased region" description="Acidic residues" evidence="1">
    <location>
        <begin position="9"/>
        <end position="27"/>
    </location>
</feature>
<name>A0A101MK76_PENFR</name>
<reference evidence="2 3" key="1">
    <citation type="submission" date="2015-10" db="EMBL/GenBank/DDBJ databases">
        <title>Genome sequencing of Penicillium freii.</title>
        <authorList>
            <person name="Nguyen H.D."/>
            <person name="Visagie C.M."/>
            <person name="Seifert K.A."/>
        </authorList>
    </citation>
    <scope>NUCLEOTIDE SEQUENCE [LARGE SCALE GENOMIC DNA]</scope>
    <source>
        <strain evidence="2 3">DAOM 242723</strain>
    </source>
</reference>
<dbReference type="GO" id="GO:0000182">
    <property type="term" value="F:rDNA binding"/>
    <property type="evidence" value="ECO:0007669"/>
    <property type="project" value="TreeGrafter"/>
</dbReference>
<gene>
    <name evidence="2" type="ORF">ACN42_g5052</name>
</gene>
<dbReference type="SUPFAM" id="SSF46689">
    <property type="entry name" value="Homeodomain-like"/>
    <property type="match status" value="1"/>
</dbReference>
<feature type="compositionally biased region" description="Basic and acidic residues" evidence="1">
    <location>
        <begin position="551"/>
        <end position="566"/>
    </location>
</feature>
<proteinExistence type="predicted"/>
<dbReference type="Gene3D" id="1.10.10.60">
    <property type="entry name" value="Homeodomain-like"/>
    <property type="match status" value="1"/>
</dbReference>
<feature type="region of interest" description="Disordered" evidence="1">
    <location>
        <begin position="431"/>
        <end position="531"/>
    </location>
</feature>
<dbReference type="GO" id="GO:0042790">
    <property type="term" value="P:nucleolar large rRNA transcription by RNA polymerase I"/>
    <property type="evidence" value="ECO:0007669"/>
    <property type="project" value="InterPro"/>
</dbReference>
<dbReference type="AlphaFoldDB" id="A0A101MK76"/>
<protein>
    <recommendedName>
        <fullName evidence="4">Myb-like domain-containing protein</fullName>
    </recommendedName>
</protein>
<feature type="compositionally biased region" description="Acidic residues" evidence="1">
    <location>
        <begin position="509"/>
        <end position="522"/>
    </location>
</feature>
<evidence type="ECO:0000313" key="2">
    <source>
        <dbReference type="EMBL" id="KUM62057.1"/>
    </source>
</evidence>
<dbReference type="InterPro" id="IPR039601">
    <property type="entry name" value="Rrn5"/>
</dbReference>
<feature type="region of interest" description="Disordered" evidence="1">
    <location>
        <begin position="1"/>
        <end position="52"/>
    </location>
</feature>
<dbReference type="Proteomes" id="UP000055045">
    <property type="component" value="Unassembled WGS sequence"/>
</dbReference>
<comment type="caution">
    <text evidence="2">The sequence shown here is derived from an EMBL/GenBank/DDBJ whole genome shotgun (WGS) entry which is preliminary data.</text>
</comment>
<dbReference type="PANTHER" id="PTHR28079">
    <property type="entry name" value="RNA POLYMERASE I-SPECIFIC TRANSCRIPTION INITIATION FACTOR RRN5"/>
    <property type="match status" value="1"/>
</dbReference>
<dbReference type="GO" id="GO:0000500">
    <property type="term" value="C:RNA polymerase I upstream activating factor complex"/>
    <property type="evidence" value="ECO:0007669"/>
    <property type="project" value="InterPro"/>
</dbReference>
<keyword evidence="3" id="KW-1185">Reference proteome</keyword>
<feature type="compositionally biased region" description="Acidic residues" evidence="1">
    <location>
        <begin position="453"/>
        <end position="487"/>
    </location>
</feature>
<accession>A0A101MK76</accession>
<organism evidence="2 3">
    <name type="scientific">Penicillium freii</name>
    <dbReference type="NCBI Taxonomy" id="48697"/>
    <lineage>
        <taxon>Eukaryota</taxon>
        <taxon>Fungi</taxon>
        <taxon>Dikarya</taxon>
        <taxon>Ascomycota</taxon>
        <taxon>Pezizomycotina</taxon>
        <taxon>Eurotiomycetes</taxon>
        <taxon>Eurotiomycetidae</taxon>
        <taxon>Eurotiales</taxon>
        <taxon>Aspergillaceae</taxon>
        <taxon>Penicillium</taxon>
    </lineage>
</organism>
<dbReference type="InterPro" id="IPR009057">
    <property type="entry name" value="Homeodomain-like_sf"/>
</dbReference>